<evidence type="ECO:0000313" key="6">
    <source>
        <dbReference type="EMBL" id="KXX77994.1"/>
    </source>
</evidence>
<dbReference type="PANTHER" id="PTHR48105">
    <property type="entry name" value="THIOREDOXIN REDUCTASE 1-RELATED-RELATED"/>
    <property type="match status" value="1"/>
</dbReference>
<dbReference type="PRINTS" id="PR00368">
    <property type="entry name" value="FADPNR"/>
</dbReference>
<comment type="similarity">
    <text evidence="1">Belongs to the class-II pyridine nucleotide-disulfide oxidoreductase family.</text>
</comment>
<evidence type="ECO:0000256" key="3">
    <source>
        <dbReference type="ARBA" id="ARBA00023002"/>
    </source>
</evidence>
<dbReference type="EMBL" id="LCTW02000137">
    <property type="protein sequence ID" value="KXX77994.1"/>
    <property type="molecule type" value="Genomic_DNA"/>
</dbReference>
<keyword evidence="4" id="KW-1133">Transmembrane helix</keyword>
<evidence type="ECO:0000256" key="2">
    <source>
        <dbReference type="ARBA" id="ARBA00022630"/>
    </source>
</evidence>
<dbReference type="InterPro" id="IPR050097">
    <property type="entry name" value="Ferredoxin-NADP_redctase_2"/>
</dbReference>
<proteinExistence type="inferred from homology"/>
<gene>
    <name evidence="6" type="ORF">MMYC01_205161</name>
</gene>
<comment type="caution">
    <text evidence="6">The sequence shown here is derived from an EMBL/GenBank/DDBJ whole genome shotgun (WGS) entry which is preliminary data.</text>
</comment>
<dbReference type="SUPFAM" id="SSF51905">
    <property type="entry name" value="FAD/NAD(P)-binding domain"/>
    <property type="match status" value="1"/>
</dbReference>
<dbReference type="STRING" id="100816.A0A175W4T9"/>
<evidence type="ECO:0000256" key="1">
    <source>
        <dbReference type="ARBA" id="ARBA00009333"/>
    </source>
</evidence>
<dbReference type="InterPro" id="IPR036188">
    <property type="entry name" value="FAD/NAD-bd_sf"/>
</dbReference>
<organism evidence="6 7">
    <name type="scientific">Madurella mycetomatis</name>
    <dbReference type="NCBI Taxonomy" id="100816"/>
    <lineage>
        <taxon>Eukaryota</taxon>
        <taxon>Fungi</taxon>
        <taxon>Dikarya</taxon>
        <taxon>Ascomycota</taxon>
        <taxon>Pezizomycotina</taxon>
        <taxon>Sordariomycetes</taxon>
        <taxon>Sordariomycetidae</taxon>
        <taxon>Sordariales</taxon>
        <taxon>Sordariales incertae sedis</taxon>
        <taxon>Madurella</taxon>
    </lineage>
</organism>
<dbReference type="OrthoDB" id="10260355at2759"/>
<dbReference type="GO" id="GO:0097237">
    <property type="term" value="P:cellular response to toxic substance"/>
    <property type="evidence" value="ECO:0007669"/>
    <property type="project" value="UniProtKB-ARBA"/>
</dbReference>
<keyword evidence="4" id="KW-0812">Transmembrane</keyword>
<feature type="domain" description="FAD/NAD(P)-binding" evidence="5">
    <location>
        <begin position="297"/>
        <end position="346"/>
    </location>
</feature>
<dbReference type="Gene3D" id="3.50.50.60">
    <property type="entry name" value="FAD/NAD(P)-binding domain"/>
    <property type="match status" value="2"/>
</dbReference>
<reference evidence="6 7" key="1">
    <citation type="journal article" date="2016" name="Genome Announc.">
        <title>Genome Sequence of Madurella mycetomatis mm55, Isolated from a Human Mycetoma Case in Sudan.</title>
        <authorList>
            <person name="Smit S."/>
            <person name="Derks M.F."/>
            <person name="Bervoets S."/>
            <person name="Fahal A."/>
            <person name="van Leeuwen W."/>
            <person name="van Belkum A."/>
            <person name="van de Sande W.W."/>
        </authorList>
    </citation>
    <scope>NUCLEOTIDE SEQUENCE [LARGE SCALE GENOMIC DNA]</scope>
    <source>
        <strain evidence="7">mm55</strain>
    </source>
</reference>
<keyword evidence="4" id="KW-0472">Membrane</keyword>
<evidence type="ECO:0000256" key="4">
    <source>
        <dbReference type="SAM" id="Phobius"/>
    </source>
</evidence>
<dbReference type="GO" id="GO:0016491">
    <property type="term" value="F:oxidoreductase activity"/>
    <property type="evidence" value="ECO:0007669"/>
    <property type="project" value="UniProtKB-KW"/>
</dbReference>
<dbReference type="PRINTS" id="PR00469">
    <property type="entry name" value="PNDRDTASEII"/>
</dbReference>
<feature type="domain" description="FAD/NAD(P)-binding" evidence="5">
    <location>
        <begin position="10"/>
        <end position="144"/>
    </location>
</feature>
<keyword evidence="2" id="KW-0285">Flavoprotein</keyword>
<keyword evidence="3" id="KW-0560">Oxidoreductase</keyword>
<accession>A0A175W4T9</accession>
<dbReference type="Pfam" id="PF07992">
    <property type="entry name" value="Pyr_redox_2"/>
    <property type="match status" value="2"/>
</dbReference>
<dbReference type="InterPro" id="IPR023753">
    <property type="entry name" value="FAD/NAD-binding_dom"/>
</dbReference>
<evidence type="ECO:0000313" key="7">
    <source>
        <dbReference type="Proteomes" id="UP000078237"/>
    </source>
</evidence>
<name>A0A175W4T9_9PEZI</name>
<dbReference type="AlphaFoldDB" id="A0A175W4T9"/>
<sequence>MAAAADELVHDVLIVGGGHAGLSAALTLYRAQLKTIVFDTGRPRNRWNTPVRLTPTWESTTPQEQIEISRKELAKTDFVRFVDAAIVTVSKLEAGDDDGKRNSGCFRAVDETGQPWLGRKLLLAVGSSNVFPSMDGYESNFAKHMYVTWMSAVALLSMIFGHFIYFKYSYPCMFQFGFEQRGVSSAGVLAIQGLAVAQMALALADDGHKFTDRFTIYTDGNPPLASELESQVSGRGMRVDDRKIKQLRASKMGMSDRSDIHGDDGAETEGILLDFADGTSQLEGFLVHRPLTRCESPLVSQLGLAITPAGDIQTSMPFCQTSVPGVFAAGDCASMMKIIPHAIAMGAYAGCGIARELPRRVTGNACK</sequence>
<protein>
    <submittedName>
        <fullName evidence="6">Nitrite reductase (NADH) large subunit</fullName>
    </submittedName>
</protein>
<evidence type="ECO:0000259" key="5">
    <source>
        <dbReference type="Pfam" id="PF07992"/>
    </source>
</evidence>
<feature type="transmembrane region" description="Helical" evidence="4">
    <location>
        <begin position="146"/>
        <end position="166"/>
    </location>
</feature>
<dbReference type="Proteomes" id="UP000078237">
    <property type="component" value="Unassembled WGS sequence"/>
</dbReference>
<dbReference type="VEuPathDB" id="FungiDB:MMYC01_205161"/>
<keyword evidence="7" id="KW-1185">Reference proteome</keyword>